<feature type="domain" description="BTB" evidence="2">
    <location>
        <begin position="2"/>
        <end position="61"/>
    </location>
</feature>
<evidence type="ECO:0000256" key="1">
    <source>
        <dbReference type="SAM" id="MobiDB-lite"/>
    </source>
</evidence>
<reference evidence="3" key="2">
    <citation type="submission" date="2025-09" db="UniProtKB">
        <authorList>
            <consortium name="Ensembl"/>
        </authorList>
    </citation>
    <scope>IDENTIFICATION</scope>
</reference>
<dbReference type="Ensembl" id="ENSOKIT00005042380.1">
    <property type="protein sequence ID" value="ENSOKIP00005040163.1"/>
    <property type="gene ID" value="ENSOKIG00005017062.1"/>
</dbReference>
<protein>
    <recommendedName>
        <fullName evidence="2">BTB domain-containing protein</fullName>
    </recommendedName>
</protein>
<dbReference type="AlphaFoldDB" id="A0A8C7G9V9"/>
<dbReference type="InterPro" id="IPR052089">
    <property type="entry name" value="Ankyrin-BTB/POZ_domain"/>
</dbReference>
<name>A0A8C7G9V9_ONCKI</name>
<dbReference type="GeneTree" id="ENSGT00940000157661"/>
<evidence type="ECO:0000313" key="3">
    <source>
        <dbReference type="Ensembl" id="ENSOKIP00005040163.1"/>
    </source>
</evidence>
<dbReference type="InterPro" id="IPR011333">
    <property type="entry name" value="SKP1/BTB/POZ_sf"/>
</dbReference>
<organism evidence="3 4">
    <name type="scientific">Oncorhynchus kisutch</name>
    <name type="common">Coho salmon</name>
    <name type="synonym">Salmo kisutch</name>
    <dbReference type="NCBI Taxonomy" id="8019"/>
    <lineage>
        <taxon>Eukaryota</taxon>
        <taxon>Metazoa</taxon>
        <taxon>Chordata</taxon>
        <taxon>Craniata</taxon>
        <taxon>Vertebrata</taxon>
        <taxon>Euteleostomi</taxon>
        <taxon>Actinopterygii</taxon>
        <taxon>Neopterygii</taxon>
        <taxon>Teleostei</taxon>
        <taxon>Protacanthopterygii</taxon>
        <taxon>Salmoniformes</taxon>
        <taxon>Salmonidae</taxon>
        <taxon>Salmoninae</taxon>
        <taxon>Oncorhynchus</taxon>
    </lineage>
</organism>
<dbReference type="Gene3D" id="3.30.710.10">
    <property type="entry name" value="Potassium Channel Kv1.1, Chain A"/>
    <property type="match status" value="1"/>
</dbReference>
<sequence length="159" mass="18427">MSDVMLFVEGRPFYAHRVLLMSASKRFRSLLSFRGSNTGTIHISDIKYSTFQRMMSCLYCGGTEGLRLSQTDAVEDHGAAELRRFCEGVFLQHVEQLLEREDFHRLLLGGVCRDQLPPKTEPRSGPRQDDDEDEERRPHSNIEMDPMWGEGQTYQQAWR</sequence>
<reference evidence="3" key="1">
    <citation type="submission" date="2025-08" db="UniProtKB">
        <authorList>
            <consortium name="Ensembl"/>
        </authorList>
    </citation>
    <scope>IDENTIFICATION</scope>
</reference>
<dbReference type="InterPro" id="IPR000210">
    <property type="entry name" value="BTB/POZ_dom"/>
</dbReference>
<dbReference type="SMART" id="SM00225">
    <property type="entry name" value="BTB"/>
    <property type="match status" value="1"/>
</dbReference>
<dbReference type="Proteomes" id="UP000694557">
    <property type="component" value="Unassembled WGS sequence"/>
</dbReference>
<accession>A0A8C7G9V9</accession>
<keyword evidence="4" id="KW-1185">Reference proteome</keyword>
<feature type="region of interest" description="Disordered" evidence="1">
    <location>
        <begin position="115"/>
        <end position="159"/>
    </location>
</feature>
<evidence type="ECO:0000313" key="4">
    <source>
        <dbReference type="Proteomes" id="UP000694557"/>
    </source>
</evidence>
<proteinExistence type="predicted"/>
<dbReference type="Pfam" id="PF00651">
    <property type="entry name" value="BTB"/>
    <property type="match status" value="1"/>
</dbReference>
<dbReference type="PANTHER" id="PTHR46071:SF3">
    <property type="entry name" value="ANKYRIN REPEAT AND BTB_POZ DOMAIN-CONTAINING PROTEIN 2"/>
    <property type="match status" value="1"/>
</dbReference>
<evidence type="ECO:0000259" key="2">
    <source>
        <dbReference type="PROSITE" id="PS50097"/>
    </source>
</evidence>
<dbReference type="SUPFAM" id="SSF54695">
    <property type="entry name" value="POZ domain"/>
    <property type="match status" value="1"/>
</dbReference>
<dbReference type="PANTHER" id="PTHR46071">
    <property type="entry name" value="ANKYRIN REPEAT AND BTB/POZ DOMAIN-CONTAINING"/>
    <property type="match status" value="1"/>
</dbReference>
<dbReference type="PROSITE" id="PS50097">
    <property type="entry name" value="BTB"/>
    <property type="match status" value="1"/>
</dbReference>